<dbReference type="InterPro" id="IPR002182">
    <property type="entry name" value="NB-ARC"/>
</dbReference>
<evidence type="ECO:0000256" key="2">
    <source>
        <dbReference type="ARBA" id="ARBA00022821"/>
    </source>
</evidence>
<sequence>MAAHEEKGRYNHKLEAWKSALSEVGKIYGQRCDKNTPWGMAIDNIVEEVTRRLPPLPLCVDRPLGLDSELEEVKSILEIDSCAACFMLGIHGDGDEISKFVAVLYNKIRPHFVTASFLSNISEKTSGSGGGLEDLQERLLSEMGEEVKSKIGSTFKGSSEIKRRLGQKRVLLVLDDVDRIQQLSSLAGGIDWFGPGSRIIITTRYEDVLDDHLSYNGVEVNKYCLTEGSSSIVNEENVVGLKKDFEIVINQLKEDSPGNVVSIVGMGGLGKTTLARKIYNSDDVKKLFPCRAWATVSKEYSAKEVFKSLLKCLKPSTSEDSSSEEELKLKVSRCLQGKKYLVVLDDVWDPKAWRSIKNCFPENNNGSMILVTTRNDQVAYVSESKEPHHNLSFMHKEESWELFRNEVFCRKSCPPELESIGRSIAESCKGLPLAIKTTAGLVAKRERSEDAWVEIMNLLPYWSIDVEDSSEVMEILKFSYDDLPNKMKPCFLYLGVFPEDDEIFVRDLIRLWMAEGFIEPIQTGRSKTPPQPEDIGEQYLKELVDRNLVQVVKRRSDGKGVKTCQIHDLFRELCISESNKPGNNSHKLSFLSNLGSYACLVTCNQSCTCSLFVYGNAEEWSHHIPEVCQVNVLYVTRLVDIDRDEYLKWLKNSKFLRMNHSESHELCKLQSLQTLHTVYIENLSIGGLKQLRHLRIAFGVSLLAEEQVIKDKMKSLQTLCYVYADSQLGSLLDNGCFPNLRTLGLYIINEHPGSAEENLKSLHRLTNLRKLRLGYEQHSWIPLDRIAFPSNLTKITLVDFRDLNSKDMNNLGRIPSLKILKLNRGHCEEETLCCGTAGSFPQLQVFIMITVSITRLTSEEGAMPRLRRAVIYDCTDLKEVTKQMSSLGSNLKFLKYHYGYRYDLVY</sequence>
<dbReference type="Proteomes" id="UP001341840">
    <property type="component" value="Unassembled WGS sequence"/>
</dbReference>
<reference evidence="5 6" key="1">
    <citation type="journal article" date="2023" name="Plants (Basel)">
        <title>Bridging the Gap: Combining Genomics and Transcriptomics Approaches to Understand Stylosanthes scabra, an Orphan Legume from the Brazilian Caatinga.</title>
        <authorList>
            <person name="Ferreira-Neto J.R.C."/>
            <person name="da Silva M.D."/>
            <person name="Binneck E."/>
            <person name="de Melo N.F."/>
            <person name="da Silva R.H."/>
            <person name="de Melo A.L.T.M."/>
            <person name="Pandolfi V."/>
            <person name="Bustamante F.O."/>
            <person name="Brasileiro-Vidal A.C."/>
            <person name="Benko-Iseppon A.M."/>
        </authorList>
    </citation>
    <scope>NUCLEOTIDE SEQUENCE [LARGE SCALE GENOMIC DNA]</scope>
    <source>
        <tissue evidence="5">Leaves</tissue>
    </source>
</reference>
<evidence type="ECO:0000313" key="6">
    <source>
        <dbReference type="Proteomes" id="UP001341840"/>
    </source>
</evidence>
<keyword evidence="1" id="KW-0677">Repeat</keyword>
<dbReference type="InterPro" id="IPR058922">
    <property type="entry name" value="WHD_DRP"/>
</dbReference>
<dbReference type="Gene3D" id="3.80.10.10">
    <property type="entry name" value="Ribonuclease Inhibitor"/>
    <property type="match status" value="1"/>
</dbReference>
<dbReference type="Pfam" id="PF23559">
    <property type="entry name" value="WHD_DRP"/>
    <property type="match status" value="1"/>
</dbReference>
<dbReference type="InterPro" id="IPR036388">
    <property type="entry name" value="WH-like_DNA-bd_sf"/>
</dbReference>
<name>A0ABU6QYX0_9FABA</name>
<evidence type="ECO:0000259" key="4">
    <source>
        <dbReference type="Pfam" id="PF23559"/>
    </source>
</evidence>
<dbReference type="InterPro" id="IPR044974">
    <property type="entry name" value="Disease_R_plants"/>
</dbReference>
<dbReference type="InterPro" id="IPR032675">
    <property type="entry name" value="LRR_dom_sf"/>
</dbReference>
<feature type="domain" description="Disease resistance protein winged helix" evidence="4">
    <location>
        <begin position="496"/>
        <end position="573"/>
    </location>
</feature>
<organism evidence="5 6">
    <name type="scientific">Stylosanthes scabra</name>
    <dbReference type="NCBI Taxonomy" id="79078"/>
    <lineage>
        <taxon>Eukaryota</taxon>
        <taxon>Viridiplantae</taxon>
        <taxon>Streptophyta</taxon>
        <taxon>Embryophyta</taxon>
        <taxon>Tracheophyta</taxon>
        <taxon>Spermatophyta</taxon>
        <taxon>Magnoliopsida</taxon>
        <taxon>eudicotyledons</taxon>
        <taxon>Gunneridae</taxon>
        <taxon>Pentapetalae</taxon>
        <taxon>rosids</taxon>
        <taxon>fabids</taxon>
        <taxon>Fabales</taxon>
        <taxon>Fabaceae</taxon>
        <taxon>Papilionoideae</taxon>
        <taxon>50 kb inversion clade</taxon>
        <taxon>dalbergioids sensu lato</taxon>
        <taxon>Dalbergieae</taxon>
        <taxon>Pterocarpus clade</taxon>
        <taxon>Stylosanthes</taxon>
    </lineage>
</organism>
<gene>
    <name evidence="5" type="ORF">PIB30_103868</name>
</gene>
<protein>
    <submittedName>
        <fullName evidence="5">Uncharacterized protein</fullName>
    </submittedName>
</protein>
<dbReference type="Pfam" id="PF00931">
    <property type="entry name" value="NB-ARC"/>
    <property type="match status" value="2"/>
</dbReference>
<dbReference type="Gene3D" id="1.10.8.430">
    <property type="entry name" value="Helical domain of apoptotic protease-activating factors"/>
    <property type="match status" value="1"/>
</dbReference>
<keyword evidence="6" id="KW-1185">Reference proteome</keyword>
<dbReference type="SUPFAM" id="SSF52058">
    <property type="entry name" value="L domain-like"/>
    <property type="match status" value="1"/>
</dbReference>
<dbReference type="EMBL" id="JASCZI010003463">
    <property type="protein sequence ID" value="MED6116827.1"/>
    <property type="molecule type" value="Genomic_DNA"/>
</dbReference>
<proteinExistence type="predicted"/>
<dbReference type="PRINTS" id="PR00364">
    <property type="entry name" value="DISEASERSIST"/>
</dbReference>
<dbReference type="InterPro" id="IPR027417">
    <property type="entry name" value="P-loop_NTPase"/>
</dbReference>
<dbReference type="SUPFAM" id="SSF52540">
    <property type="entry name" value="P-loop containing nucleoside triphosphate hydrolases"/>
    <property type="match status" value="2"/>
</dbReference>
<feature type="domain" description="NB-ARC" evidence="3">
    <location>
        <begin position="131"/>
        <end position="215"/>
    </location>
</feature>
<dbReference type="PANTHER" id="PTHR23155">
    <property type="entry name" value="DISEASE RESISTANCE PROTEIN RP"/>
    <property type="match status" value="1"/>
</dbReference>
<feature type="domain" description="NB-ARC" evidence="3">
    <location>
        <begin position="243"/>
        <end position="412"/>
    </location>
</feature>
<evidence type="ECO:0000256" key="1">
    <source>
        <dbReference type="ARBA" id="ARBA00022737"/>
    </source>
</evidence>
<dbReference type="InterPro" id="IPR042197">
    <property type="entry name" value="Apaf_helical"/>
</dbReference>
<dbReference type="PANTHER" id="PTHR23155:SF1193">
    <property type="entry name" value="DISEASE RESISTANCE PROTEIN RPP13-RELATED"/>
    <property type="match status" value="1"/>
</dbReference>
<accession>A0ABU6QYX0</accession>
<keyword evidence="2" id="KW-0611">Plant defense</keyword>
<comment type="caution">
    <text evidence="5">The sequence shown here is derived from an EMBL/GenBank/DDBJ whole genome shotgun (WGS) entry which is preliminary data.</text>
</comment>
<dbReference type="Gene3D" id="1.10.10.10">
    <property type="entry name" value="Winged helix-like DNA-binding domain superfamily/Winged helix DNA-binding domain"/>
    <property type="match status" value="1"/>
</dbReference>
<dbReference type="Gene3D" id="3.40.50.300">
    <property type="entry name" value="P-loop containing nucleotide triphosphate hydrolases"/>
    <property type="match status" value="2"/>
</dbReference>
<evidence type="ECO:0000259" key="3">
    <source>
        <dbReference type="Pfam" id="PF00931"/>
    </source>
</evidence>
<evidence type="ECO:0000313" key="5">
    <source>
        <dbReference type="EMBL" id="MED6116827.1"/>
    </source>
</evidence>